<organism evidence="2 3">
    <name type="scientific">Polarella glacialis</name>
    <name type="common">Dinoflagellate</name>
    <dbReference type="NCBI Taxonomy" id="89957"/>
    <lineage>
        <taxon>Eukaryota</taxon>
        <taxon>Sar</taxon>
        <taxon>Alveolata</taxon>
        <taxon>Dinophyceae</taxon>
        <taxon>Suessiales</taxon>
        <taxon>Suessiaceae</taxon>
        <taxon>Polarella</taxon>
    </lineage>
</organism>
<comment type="caution">
    <text evidence="2">The sequence shown here is derived from an EMBL/GenBank/DDBJ whole genome shotgun (WGS) entry which is preliminary data.</text>
</comment>
<gene>
    <name evidence="2" type="ORF">PGLA2088_LOCUS34924</name>
</gene>
<feature type="non-terminal residue" evidence="2">
    <location>
        <position position="139"/>
    </location>
</feature>
<sequence length="139" mass="15199">MARVQKCIASWNPSICISSWIAAFRTSRDEIHNSAGGRHRKRTELYSECPAMQDYFDRDDFKVAPDDEPPDAPVGGRSSPSASTRLRVLDKSTGKLLLETVAGATTTTDVLKQLVHEARGIPPDEQLLSLEGMPLCGGE</sequence>
<dbReference type="SUPFAM" id="SSF54236">
    <property type="entry name" value="Ubiquitin-like"/>
    <property type="match status" value="1"/>
</dbReference>
<evidence type="ECO:0000313" key="3">
    <source>
        <dbReference type="Proteomes" id="UP000626109"/>
    </source>
</evidence>
<dbReference type="Proteomes" id="UP000626109">
    <property type="component" value="Unassembled WGS sequence"/>
</dbReference>
<evidence type="ECO:0000313" key="2">
    <source>
        <dbReference type="EMBL" id="CAE8708417.1"/>
    </source>
</evidence>
<evidence type="ECO:0008006" key="4">
    <source>
        <dbReference type="Google" id="ProtNLM"/>
    </source>
</evidence>
<protein>
    <recommendedName>
        <fullName evidence="4">Ubiquitin-like domain-containing protein</fullName>
    </recommendedName>
</protein>
<name>A0A813KMZ5_POLGL</name>
<evidence type="ECO:0000256" key="1">
    <source>
        <dbReference type="SAM" id="MobiDB-lite"/>
    </source>
</evidence>
<dbReference type="AlphaFoldDB" id="A0A813KMZ5"/>
<feature type="region of interest" description="Disordered" evidence="1">
    <location>
        <begin position="59"/>
        <end position="85"/>
    </location>
</feature>
<dbReference type="EMBL" id="CAJNNW010031665">
    <property type="protein sequence ID" value="CAE8708417.1"/>
    <property type="molecule type" value="Genomic_DNA"/>
</dbReference>
<proteinExistence type="predicted"/>
<accession>A0A813KMZ5</accession>
<dbReference type="InterPro" id="IPR029071">
    <property type="entry name" value="Ubiquitin-like_domsf"/>
</dbReference>
<reference evidence="2" key="1">
    <citation type="submission" date="2021-02" db="EMBL/GenBank/DDBJ databases">
        <authorList>
            <person name="Dougan E. K."/>
            <person name="Rhodes N."/>
            <person name="Thang M."/>
            <person name="Chan C."/>
        </authorList>
    </citation>
    <scope>NUCLEOTIDE SEQUENCE</scope>
</reference>